<dbReference type="AlphaFoldDB" id="A0A381TRF2"/>
<dbReference type="InterPro" id="IPR037066">
    <property type="entry name" value="Plug_dom_sf"/>
</dbReference>
<name>A0A381TRF2_9ZZZZ</name>
<keyword evidence="4" id="KW-0732">Signal</keyword>
<sequence length="709" mass="78018">MLNIIIRAAAFFMILGNLMAERQIVGLVSDSATDQPIEGVNISTEKGASGTSTDKEGRFTLAVTSADTILIVEHIAYDRSLVTVRPADTELMVMLIPKIIPLSELNVLGETGRGEFSQLETKNMVTGIKVNDISIRGYSDIGDVLLNEESVLISETSTGEKTLSIRGARQEEMVYMYDGVRMHNGGRRSLDLSMFDSGGLEAVELLRGGHENGAGSSGTINFVPQLAYKTSASLFQRFGTYNTGNYHTGFSLGNSVISLGFSAAEGRARQFYESAENADILRDNSGHSVSAGYRPFSRTELKYYQVKSGRVYNNYYTGDSIGSRLLVNTVKLEQDAGTLGQMEIYVSSQSSTGEDLTSQLQTDRDDSQVITGINYLLPIDNAYVELFLSRSLIGADWTTSIGDISLEREHISASGVFGLSQEKTKDGFEIKDFVVNINSNIVEENTGTESNILKGISSWKETGATAAVSAWDHTDNTILYLFANIGNNFRVPSIAERYAHALRPDAFEGDTLLTEYKIMKEAGLKLSSIDPDASPSFTGSMSYFHYGYTNKIKNIQYSRTPLQFPVNFGSAYISGVELNMQVYTLNKRLGYRSVYSAYNFSDQLTFPMQPLTIARHNIIFNLGPVTARIGLKTEGSRIMTTVDEGGSLVDNYLKEHTSLDVNLSCRIKFRDTAASVGIFGQNLNDDSQALEGISIYDKRVYLSMGLEWR</sequence>
<keyword evidence="2" id="KW-0813">Transport</keyword>
<dbReference type="GO" id="GO:0015344">
    <property type="term" value="F:siderophore uptake transmembrane transporter activity"/>
    <property type="evidence" value="ECO:0007669"/>
    <property type="project" value="TreeGrafter"/>
</dbReference>
<keyword evidence="5" id="KW-0472">Membrane</keyword>
<evidence type="ECO:0000256" key="2">
    <source>
        <dbReference type="ARBA" id="ARBA00022448"/>
    </source>
</evidence>
<dbReference type="SUPFAM" id="SSF49464">
    <property type="entry name" value="Carboxypeptidase regulatory domain-like"/>
    <property type="match status" value="1"/>
</dbReference>
<evidence type="ECO:0000259" key="7">
    <source>
        <dbReference type="Pfam" id="PF07715"/>
    </source>
</evidence>
<evidence type="ECO:0000313" key="8">
    <source>
        <dbReference type="EMBL" id="SVA18399.1"/>
    </source>
</evidence>
<keyword evidence="3" id="KW-0812">Transmembrane</keyword>
<keyword evidence="6" id="KW-0998">Cell outer membrane</keyword>
<dbReference type="Pfam" id="PF07715">
    <property type="entry name" value="Plug"/>
    <property type="match status" value="1"/>
</dbReference>
<dbReference type="Gene3D" id="2.170.130.10">
    <property type="entry name" value="TonB-dependent receptor, plug domain"/>
    <property type="match status" value="1"/>
</dbReference>
<comment type="subcellular location">
    <subcellularLocation>
        <location evidence="1">Cell outer membrane</location>
        <topology evidence="1">Multi-pass membrane protein</topology>
    </subcellularLocation>
</comment>
<dbReference type="Pfam" id="PF13715">
    <property type="entry name" value="CarbopepD_reg_2"/>
    <property type="match status" value="1"/>
</dbReference>
<evidence type="ECO:0000256" key="6">
    <source>
        <dbReference type="ARBA" id="ARBA00023237"/>
    </source>
</evidence>
<protein>
    <recommendedName>
        <fullName evidence="7">TonB-dependent receptor plug domain-containing protein</fullName>
    </recommendedName>
</protein>
<feature type="domain" description="TonB-dependent receptor plug" evidence="7">
    <location>
        <begin position="118"/>
        <end position="216"/>
    </location>
</feature>
<reference evidence="8" key="1">
    <citation type="submission" date="2018-05" db="EMBL/GenBank/DDBJ databases">
        <authorList>
            <person name="Lanie J.A."/>
            <person name="Ng W.-L."/>
            <person name="Kazmierczak K.M."/>
            <person name="Andrzejewski T.M."/>
            <person name="Davidsen T.M."/>
            <person name="Wayne K.J."/>
            <person name="Tettelin H."/>
            <person name="Glass J.I."/>
            <person name="Rusch D."/>
            <person name="Podicherti R."/>
            <person name="Tsui H.-C.T."/>
            <person name="Winkler M.E."/>
        </authorList>
    </citation>
    <scope>NUCLEOTIDE SEQUENCE</scope>
</reference>
<accession>A0A381TRF2</accession>
<dbReference type="InterPro" id="IPR012910">
    <property type="entry name" value="Plug_dom"/>
</dbReference>
<dbReference type="InterPro" id="IPR039426">
    <property type="entry name" value="TonB-dep_rcpt-like"/>
</dbReference>
<dbReference type="Gene3D" id="2.40.170.20">
    <property type="entry name" value="TonB-dependent receptor, beta-barrel domain"/>
    <property type="match status" value="1"/>
</dbReference>
<dbReference type="GO" id="GO:0044718">
    <property type="term" value="P:siderophore transmembrane transport"/>
    <property type="evidence" value="ECO:0007669"/>
    <property type="project" value="TreeGrafter"/>
</dbReference>
<dbReference type="SUPFAM" id="SSF56935">
    <property type="entry name" value="Porins"/>
    <property type="match status" value="1"/>
</dbReference>
<dbReference type="PANTHER" id="PTHR30069">
    <property type="entry name" value="TONB-DEPENDENT OUTER MEMBRANE RECEPTOR"/>
    <property type="match status" value="1"/>
</dbReference>
<gene>
    <name evidence="8" type="ORF">METZ01_LOCUS71253</name>
</gene>
<dbReference type="PANTHER" id="PTHR30069:SF29">
    <property type="entry name" value="HEMOGLOBIN AND HEMOGLOBIN-HAPTOGLOBIN-BINDING PROTEIN 1-RELATED"/>
    <property type="match status" value="1"/>
</dbReference>
<dbReference type="InterPro" id="IPR008969">
    <property type="entry name" value="CarboxyPept-like_regulatory"/>
</dbReference>
<dbReference type="GO" id="GO:0009279">
    <property type="term" value="C:cell outer membrane"/>
    <property type="evidence" value="ECO:0007669"/>
    <property type="project" value="UniProtKB-SubCell"/>
</dbReference>
<evidence type="ECO:0000256" key="4">
    <source>
        <dbReference type="ARBA" id="ARBA00022729"/>
    </source>
</evidence>
<evidence type="ECO:0000256" key="3">
    <source>
        <dbReference type="ARBA" id="ARBA00022692"/>
    </source>
</evidence>
<dbReference type="EMBL" id="UINC01005007">
    <property type="protein sequence ID" value="SVA18399.1"/>
    <property type="molecule type" value="Genomic_DNA"/>
</dbReference>
<dbReference type="Gene3D" id="2.60.40.1120">
    <property type="entry name" value="Carboxypeptidase-like, regulatory domain"/>
    <property type="match status" value="1"/>
</dbReference>
<organism evidence="8">
    <name type="scientific">marine metagenome</name>
    <dbReference type="NCBI Taxonomy" id="408172"/>
    <lineage>
        <taxon>unclassified sequences</taxon>
        <taxon>metagenomes</taxon>
        <taxon>ecological metagenomes</taxon>
    </lineage>
</organism>
<proteinExistence type="predicted"/>
<evidence type="ECO:0000256" key="5">
    <source>
        <dbReference type="ARBA" id="ARBA00023136"/>
    </source>
</evidence>
<evidence type="ECO:0000256" key="1">
    <source>
        <dbReference type="ARBA" id="ARBA00004571"/>
    </source>
</evidence>
<dbReference type="InterPro" id="IPR036942">
    <property type="entry name" value="Beta-barrel_TonB_sf"/>
</dbReference>